<dbReference type="RefSeq" id="WP_307415704.1">
    <property type="nucleotide sequence ID" value="NZ_JALIRM010000009.1"/>
</dbReference>
<comment type="caution">
    <text evidence="1">The sequence shown here is derived from an EMBL/GenBank/DDBJ whole genome shotgun (WGS) entry which is preliminary data.</text>
</comment>
<evidence type="ECO:0000313" key="1">
    <source>
        <dbReference type="EMBL" id="MDQ0343698.1"/>
    </source>
</evidence>
<proteinExistence type="predicted"/>
<gene>
    <name evidence="1" type="ORF">J2S14_002533</name>
</gene>
<reference evidence="1 2" key="1">
    <citation type="submission" date="2023-07" db="EMBL/GenBank/DDBJ databases">
        <title>Genomic Encyclopedia of Type Strains, Phase IV (KMG-IV): sequencing the most valuable type-strain genomes for metagenomic binning, comparative biology and taxonomic classification.</title>
        <authorList>
            <person name="Goeker M."/>
        </authorList>
    </citation>
    <scope>NUCLEOTIDE SEQUENCE [LARGE SCALE GENOMIC DNA]</scope>
    <source>
        <strain evidence="1 2">DSM 27848</strain>
    </source>
</reference>
<accession>A0ABU0D5K6</accession>
<dbReference type="EMBL" id="JAUSUO010000006">
    <property type="protein sequence ID" value="MDQ0343698.1"/>
    <property type="molecule type" value="Genomic_DNA"/>
</dbReference>
<organism evidence="1 2">
    <name type="scientific">Lederbergia wuyishanensis</name>
    <dbReference type="NCBI Taxonomy" id="1347903"/>
    <lineage>
        <taxon>Bacteria</taxon>
        <taxon>Bacillati</taxon>
        <taxon>Bacillota</taxon>
        <taxon>Bacilli</taxon>
        <taxon>Bacillales</taxon>
        <taxon>Bacillaceae</taxon>
        <taxon>Lederbergia</taxon>
    </lineage>
</organism>
<keyword evidence="2" id="KW-1185">Reference proteome</keyword>
<evidence type="ECO:0000313" key="2">
    <source>
        <dbReference type="Proteomes" id="UP001232343"/>
    </source>
</evidence>
<dbReference type="Proteomes" id="UP001232343">
    <property type="component" value="Unassembled WGS sequence"/>
</dbReference>
<protein>
    <submittedName>
        <fullName evidence="1">Uncharacterized protein</fullName>
    </submittedName>
</protein>
<name>A0ABU0D5K6_9BACI</name>
<sequence length="68" mass="7664">MEIPITGFIVSPDSNMDSEHSHILLLTSWDGRPLHSHHFAGVTSFNAGHWHRYAGRTEPTPTGVPHWH</sequence>